<keyword evidence="5 10" id="KW-0472">Membrane</keyword>
<organism evidence="12 13">
    <name type="scientific">Umbra pygmaea</name>
    <name type="common">Eastern mudminnow</name>
    <dbReference type="NCBI Taxonomy" id="75934"/>
    <lineage>
        <taxon>Eukaryota</taxon>
        <taxon>Metazoa</taxon>
        <taxon>Chordata</taxon>
        <taxon>Craniata</taxon>
        <taxon>Vertebrata</taxon>
        <taxon>Euteleostomi</taxon>
        <taxon>Actinopterygii</taxon>
        <taxon>Neopterygii</taxon>
        <taxon>Teleostei</taxon>
        <taxon>Protacanthopterygii</taxon>
        <taxon>Esociformes</taxon>
        <taxon>Umbridae</taxon>
        <taxon>Umbra</taxon>
    </lineage>
</organism>
<feature type="transmembrane region" description="Helical" evidence="10">
    <location>
        <begin position="85"/>
        <end position="105"/>
    </location>
</feature>
<dbReference type="AlphaFoldDB" id="A0ABD0WFY3"/>
<keyword evidence="8 9" id="KW-0807">Transducer</keyword>
<evidence type="ECO:0000256" key="10">
    <source>
        <dbReference type="SAM" id="Phobius"/>
    </source>
</evidence>
<keyword evidence="4 9" id="KW-0297">G-protein coupled receptor</keyword>
<feature type="domain" description="G-protein coupled receptors family 1 profile" evidence="11">
    <location>
        <begin position="30"/>
        <end position="270"/>
    </location>
</feature>
<evidence type="ECO:0000256" key="8">
    <source>
        <dbReference type="ARBA" id="ARBA00023224"/>
    </source>
</evidence>
<feature type="transmembrane region" description="Helical" evidence="10">
    <location>
        <begin position="126"/>
        <end position="146"/>
    </location>
</feature>
<comment type="caution">
    <text evidence="12">The sequence shown here is derived from an EMBL/GenBank/DDBJ whole genome shotgun (WGS) entry which is preliminary data.</text>
</comment>
<feature type="transmembrane region" description="Helical" evidence="10">
    <location>
        <begin position="50"/>
        <end position="73"/>
    </location>
</feature>
<dbReference type="GO" id="GO:0016020">
    <property type="term" value="C:membrane"/>
    <property type="evidence" value="ECO:0007669"/>
    <property type="project" value="UniProtKB-SubCell"/>
</dbReference>
<dbReference type="PROSITE" id="PS50262">
    <property type="entry name" value="G_PROTEIN_RECEP_F1_2"/>
    <property type="match status" value="1"/>
</dbReference>
<keyword evidence="7" id="KW-0325">Glycoprotein</keyword>
<evidence type="ECO:0000256" key="7">
    <source>
        <dbReference type="ARBA" id="ARBA00023180"/>
    </source>
</evidence>
<evidence type="ECO:0000256" key="5">
    <source>
        <dbReference type="ARBA" id="ARBA00023136"/>
    </source>
</evidence>
<keyword evidence="6 9" id="KW-0675">Receptor</keyword>
<evidence type="ECO:0000256" key="3">
    <source>
        <dbReference type="ARBA" id="ARBA00022989"/>
    </source>
</evidence>
<dbReference type="PANTHER" id="PTHR24232:SF112">
    <property type="entry name" value="LYSOPHOSPHATIDIC ACID RECEPTOR 6-LIKE"/>
    <property type="match status" value="1"/>
</dbReference>
<evidence type="ECO:0000256" key="1">
    <source>
        <dbReference type="ARBA" id="ARBA00004141"/>
    </source>
</evidence>
<dbReference type="InterPro" id="IPR000276">
    <property type="entry name" value="GPCR_Rhodpsn"/>
</dbReference>
<dbReference type="Pfam" id="PF00001">
    <property type="entry name" value="7tm_1"/>
    <property type="match status" value="1"/>
</dbReference>
<comment type="subcellular location">
    <subcellularLocation>
        <location evidence="1">Membrane</location>
        <topology evidence="1">Multi-pass membrane protein</topology>
    </subcellularLocation>
</comment>
<evidence type="ECO:0000313" key="12">
    <source>
        <dbReference type="EMBL" id="KAL0970021.1"/>
    </source>
</evidence>
<dbReference type="InterPro" id="IPR017452">
    <property type="entry name" value="GPCR_Rhodpsn_7TM"/>
</dbReference>
<feature type="transmembrane region" description="Helical" evidence="10">
    <location>
        <begin position="171"/>
        <end position="197"/>
    </location>
</feature>
<evidence type="ECO:0000259" key="11">
    <source>
        <dbReference type="PROSITE" id="PS50262"/>
    </source>
</evidence>
<evidence type="ECO:0000256" key="4">
    <source>
        <dbReference type="ARBA" id="ARBA00023040"/>
    </source>
</evidence>
<dbReference type="SUPFAM" id="SSF81321">
    <property type="entry name" value="Family A G protein-coupled receptor-like"/>
    <property type="match status" value="1"/>
</dbReference>
<feature type="transmembrane region" description="Helical" evidence="10">
    <location>
        <begin position="15"/>
        <end position="38"/>
    </location>
</feature>
<dbReference type="PANTHER" id="PTHR24232">
    <property type="entry name" value="G-PROTEIN COUPLED RECEPTOR"/>
    <property type="match status" value="1"/>
</dbReference>
<name>A0ABD0WFY3_UMBPY</name>
<sequence length="311" mass="35407">MNITGNCTEEQKNPVFVVVYTTVFTVGLFLNITALVVFRYTKMRSHTTVYMIHLAITDLLLIFSLPVRILYHLGYSISPVLCEGIPLFLLINMYGSIFLLTLICFDRCMAVCFPLLPWVMEGRKKAPRICLGVWVLNIGISLPIYFIKRNNTTKDLCFRRHPSYTTQPIEVALTLSIGFGIPLVVMLLSSWAMIRAITRSAVAQTDLIDIGKIQRMVTINLAIFFTCFMPYHVTLALYAYSNVAPCSLLKSYRYTLMVACLNAMLDPLAYYFTTETFRNKVDMDKVRRMFLLNNESSSTRNVKVSKGAENT</sequence>
<evidence type="ECO:0000313" key="13">
    <source>
        <dbReference type="Proteomes" id="UP001557470"/>
    </source>
</evidence>
<evidence type="ECO:0000256" key="2">
    <source>
        <dbReference type="ARBA" id="ARBA00022692"/>
    </source>
</evidence>
<dbReference type="PROSITE" id="PS00237">
    <property type="entry name" value="G_PROTEIN_RECEP_F1_1"/>
    <property type="match status" value="1"/>
</dbReference>
<keyword evidence="13" id="KW-1185">Reference proteome</keyword>
<feature type="transmembrane region" description="Helical" evidence="10">
    <location>
        <begin position="217"/>
        <end position="240"/>
    </location>
</feature>
<dbReference type="Proteomes" id="UP001557470">
    <property type="component" value="Unassembled WGS sequence"/>
</dbReference>
<dbReference type="CDD" id="cd14982">
    <property type="entry name" value="7tmA_purinoceptor-like"/>
    <property type="match status" value="1"/>
</dbReference>
<feature type="transmembrane region" description="Helical" evidence="10">
    <location>
        <begin position="252"/>
        <end position="273"/>
    </location>
</feature>
<accession>A0ABD0WFY3</accession>
<dbReference type="Gene3D" id="1.20.1070.10">
    <property type="entry name" value="Rhodopsin 7-helix transmembrane proteins"/>
    <property type="match status" value="1"/>
</dbReference>
<keyword evidence="3 10" id="KW-1133">Transmembrane helix</keyword>
<dbReference type="PRINTS" id="PR00237">
    <property type="entry name" value="GPCRRHODOPSN"/>
</dbReference>
<evidence type="ECO:0000256" key="9">
    <source>
        <dbReference type="RuleBase" id="RU000688"/>
    </source>
</evidence>
<reference evidence="12 13" key="1">
    <citation type="submission" date="2024-06" db="EMBL/GenBank/DDBJ databases">
        <authorList>
            <person name="Pan Q."/>
            <person name="Wen M."/>
            <person name="Jouanno E."/>
            <person name="Zahm M."/>
            <person name="Klopp C."/>
            <person name="Cabau C."/>
            <person name="Louis A."/>
            <person name="Berthelot C."/>
            <person name="Parey E."/>
            <person name="Roest Crollius H."/>
            <person name="Montfort J."/>
            <person name="Robinson-Rechavi M."/>
            <person name="Bouchez O."/>
            <person name="Lampietro C."/>
            <person name="Lopez Roques C."/>
            <person name="Donnadieu C."/>
            <person name="Postlethwait J."/>
            <person name="Bobe J."/>
            <person name="Verreycken H."/>
            <person name="Guiguen Y."/>
        </authorList>
    </citation>
    <scope>NUCLEOTIDE SEQUENCE [LARGE SCALE GENOMIC DNA]</scope>
    <source>
        <strain evidence="12">Up_M1</strain>
        <tissue evidence="12">Testis</tissue>
    </source>
</reference>
<dbReference type="EMBL" id="JAGEUA010000007">
    <property type="protein sequence ID" value="KAL0970021.1"/>
    <property type="molecule type" value="Genomic_DNA"/>
</dbReference>
<evidence type="ECO:0000256" key="6">
    <source>
        <dbReference type="ARBA" id="ARBA00023170"/>
    </source>
</evidence>
<gene>
    <name evidence="12" type="ORF">UPYG_G00236050</name>
</gene>
<comment type="similarity">
    <text evidence="9">Belongs to the G-protein coupled receptor 1 family.</text>
</comment>
<proteinExistence type="inferred from homology"/>
<keyword evidence="2 9" id="KW-0812">Transmembrane</keyword>
<dbReference type="GO" id="GO:0004930">
    <property type="term" value="F:G protein-coupled receptor activity"/>
    <property type="evidence" value="ECO:0007669"/>
    <property type="project" value="UniProtKB-KW"/>
</dbReference>
<protein>
    <recommendedName>
        <fullName evidence="11">G-protein coupled receptors family 1 profile domain-containing protein</fullName>
    </recommendedName>
</protein>